<dbReference type="SMART" id="SM00355">
    <property type="entry name" value="ZnF_C2H2"/>
    <property type="match status" value="20"/>
</dbReference>
<keyword evidence="6" id="KW-0805">Transcription regulation</keyword>
<dbReference type="Pfam" id="PF13912">
    <property type="entry name" value="zf-C2H2_6"/>
    <property type="match status" value="2"/>
</dbReference>
<feature type="domain" description="ZAD" evidence="13">
    <location>
        <begin position="10"/>
        <end position="88"/>
    </location>
</feature>
<evidence type="ECO:0000256" key="2">
    <source>
        <dbReference type="ARBA" id="ARBA00022723"/>
    </source>
</evidence>
<feature type="domain" description="C2H2-type" evidence="12">
    <location>
        <begin position="867"/>
        <end position="894"/>
    </location>
</feature>
<feature type="domain" description="C2H2-type" evidence="12">
    <location>
        <begin position="544"/>
        <end position="571"/>
    </location>
</feature>
<dbReference type="AlphaFoldDB" id="A0A9C6U6K2"/>
<feature type="domain" description="C2H2-type" evidence="12">
    <location>
        <begin position="455"/>
        <end position="483"/>
    </location>
</feature>
<dbReference type="Pfam" id="PF13894">
    <property type="entry name" value="zf-C2H2_4"/>
    <property type="match status" value="1"/>
</dbReference>
<evidence type="ECO:0000259" key="13">
    <source>
        <dbReference type="PROSITE" id="PS51915"/>
    </source>
</evidence>
<feature type="domain" description="C2H2-type" evidence="12">
    <location>
        <begin position="810"/>
        <end position="838"/>
    </location>
</feature>
<feature type="domain" description="C2H2-type" evidence="12">
    <location>
        <begin position="610"/>
        <end position="637"/>
    </location>
</feature>
<dbReference type="Gene3D" id="3.30.160.60">
    <property type="entry name" value="Classic Zinc Finger"/>
    <property type="match status" value="13"/>
</dbReference>
<evidence type="ECO:0000313" key="14">
    <source>
        <dbReference type="Proteomes" id="UP000504606"/>
    </source>
</evidence>
<keyword evidence="3" id="KW-0677">Repeat</keyword>
<evidence type="ECO:0000256" key="10">
    <source>
        <dbReference type="PROSITE-ProRule" id="PRU00042"/>
    </source>
</evidence>
<keyword evidence="8" id="KW-0804">Transcription</keyword>
<dbReference type="PANTHER" id="PTHR24384:SF189">
    <property type="entry name" value="C2H2-TYPE DOMAIN-CONTAINING PROTEIN-RELATED"/>
    <property type="match status" value="1"/>
</dbReference>
<dbReference type="PROSITE" id="PS00028">
    <property type="entry name" value="ZINC_FINGER_C2H2_1"/>
    <property type="match status" value="16"/>
</dbReference>
<protein>
    <submittedName>
        <fullName evidence="15 16">Zinc finger protein 93-like isoform X2</fullName>
    </submittedName>
</protein>
<dbReference type="FunFam" id="3.30.160.60:FF:000557">
    <property type="entry name" value="zinc finger and SCAN domain-containing protein 29"/>
    <property type="match status" value="1"/>
</dbReference>
<dbReference type="Pfam" id="PF00096">
    <property type="entry name" value="zf-C2H2"/>
    <property type="match status" value="7"/>
</dbReference>
<evidence type="ECO:0000259" key="12">
    <source>
        <dbReference type="PROSITE" id="PS50157"/>
    </source>
</evidence>
<dbReference type="GO" id="GO:0000981">
    <property type="term" value="F:DNA-binding transcription factor activity, RNA polymerase II-specific"/>
    <property type="evidence" value="ECO:0007669"/>
    <property type="project" value="TreeGrafter"/>
</dbReference>
<dbReference type="PROSITE" id="PS51915">
    <property type="entry name" value="ZAD"/>
    <property type="match status" value="1"/>
</dbReference>
<dbReference type="GO" id="GO:0005634">
    <property type="term" value="C:nucleus"/>
    <property type="evidence" value="ECO:0007669"/>
    <property type="project" value="UniProtKB-SubCell"/>
</dbReference>
<feature type="domain" description="C2H2-type" evidence="12">
    <location>
        <begin position="895"/>
        <end position="922"/>
    </location>
</feature>
<dbReference type="Proteomes" id="UP000504606">
    <property type="component" value="Unplaced"/>
</dbReference>
<evidence type="ECO:0000256" key="7">
    <source>
        <dbReference type="ARBA" id="ARBA00023125"/>
    </source>
</evidence>
<feature type="binding site" evidence="11">
    <location>
        <position position="64"/>
    </location>
    <ligand>
        <name>Zn(2+)</name>
        <dbReference type="ChEBI" id="CHEBI:29105"/>
    </ligand>
</feature>
<feature type="binding site" evidence="11">
    <location>
        <position position="12"/>
    </location>
    <ligand>
        <name>Zn(2+)</name>
        <dbReference type="ChEBI" id="CHEBI:29105"/>
    </ligand>
</feature>
<reference evidence="15 16" key="1">
    <citation type="submission" date="2025-04" db="UniProtKB">
        <authorList>
            <consortium name="RefSeq"/>
        </authorList>
    </citation>
    <scope>IDENTIFICATION</scope>
    <source>
        <tissue evidence="15 16">Whole organism</tissue>
    </source>
</reference>
<dbReference type="PANTHER" id="PTHR24384">
    <property type="entry name" value="FINGER PUTATIVE TRANSCRIPTION FACTOR FAMILY-RELATED"/>
    <property type="match status" value="1"/>
</dbReference>
<feature type="domain" description="C2H2-type" evidence="12">
    <location>
        <begin position="782"/>
        <end position="809"/>
    </location>
</feature>
<feature type="domain" description="C2H2-type" evidence="12">
    <location>
        <begin position="839"/>
        <end position="866"/>
    </location>
</feature>
<dbReference type="Gene3D" id="3.40.1800.20">
    <property type="match status" value="1"/>
</dbReference>
<evidence type="ECO:0000256" key="1">
    <source>
        <dbReference type="ARBA" id="ARBA00004123"/>
    </source>
</evidence>
<dbReference type="FunFam" id="3.30.160.60:FF:000100">
    <property type="entry name" value="Zinc finger 45-like"/>
    <property type="match status" value="1"/>
</dbReference>
<feature type="domain" description="C2H2-type" evidence="12">
    <location>
        <begin position="638"/>
        <end position="660"/>
    </location>
</feature>
<organism evidence="14 16">
    <name type="scientific">Frankliniella occidentalis</name>
    <name type="common">Western flower thrips</name>
    <name type="synonym">Euthrips occidentalis</name>
    <dbReference type="NCBI Taxonomy" id="133901"/>
    <lineage>
        <taxon>Eukaryota</taxon>
        <taxon>Metazoa</taxon>
        <taxon>Ecdysozoa</taxon>
        <taxon>Arthropoda</taxon>
        <taxon>Hexapoda</taxon>
        <taxon>Insecta</taxon>
        <taxon>Pterygota</taxon>
        <taxon>Neoptera</taxon>
        <taxon>Paraneoptera</taxon>
        <taxon>Thysanoptera</taxon>
        <taxon>Terebrantia</taxon>
        <taxon>Thripoidea</taxon>
        <taxon>Thripidae</taxon>
        <taxon>Frankliniella</taxon>
    </lineage>
</organism>
<dbReference type="SMART" id="SM00868">
    <property type="entry name" value="zf-AD"/>
    <property type="match status" value="1"/>
</dbReference>
<dbReference type="SUPFAM" id="SSF57667">
    <property type="entry name" value="beta-beta-alpha zinc fingers"/>
    <property type="match status" value="8"/>
</dbReference>
<evidence type="ECO:0000256" key="3">
    <source>
        <dbReference type="ARBA" id="ARBA00022737"/>
    </source>
</evidence>
<evidence type="ECO:0000313" key="15">
    <source>
        <dbReference type="RefSeq" id="XP_052126245.1"/>
    </source>
</evidence>
<evidence type="ECO:0000256" key="4">
    <source>
        <dbReference type="ARBA" id="ARBA00022771"/>
    </source>
</evidence>
<name>A0A9C6U6K2_FRAOC</name>
<feature type="domain" description="C2H2-type" evidence="12">
    <location>
        <begin position="426"/>
        <end position="453"/>
    </location>
</feature>
<feature type="domain" description="C2H2-type" evidence="12">
    <location>
        <begin position="679"/>
        <end position="706"/>
    </location>
</feature>
<proteinExistence type="predicted"/>
<keyword evidence="9" id="KW-0539">Nucleus</keyword>
<dbReference type="PROSITE" id="PS50157">
    <property type="entry name" value="ZINC_FINGER_C2H2_2"/>
    <property type="match status" value="15"/>
</dbReference>
<evidence type="ECO:0000256" key="11">
    <source>
        <dbReference type="PROSITE-ProRule" id="PRU01263"/>
    </source>
</evidence>
<evidence type="ECO:0000256" key="9">
    <source>
        <dbReference type="ARBA" id="ARBA00023242"/>
    </source>
</evidence>
<keyword evidence="14" id="KW-1185">Reference proteome</keyword>
<accession>A0A9C6U6K2</accession>
<dbReference type="InterPro" id="IPR012934">
    <property type="entry name" value="Znf_AD"/>
</dbReference>
<dbReference type="FunFam" id="3.30.160.60:FF:000005">
    <property type="entry name" value="Zinc finger protein 14 homolog"/>
    <property type="match status" value="1"/>
</dbReference>
<feature type="domain" description="C2H2-type" evidence="12">
    <location>
        <begin position="516"/>
        <end position="543"/>
    </location>
</feature>
<dbReference type="Pfam" id="PF07776">
    <property type="entry name" value="zf-AD"/>
    <property type="match status" value="1"/>
</dbReference>
<dbReference type="RefSeq" id="XP_052126246.1">
    <property type="nucleotide sequence ID" value="XM_052270286.1"/>
</dbReference>
<feature type="domain" description="C2H2-type" evidence="12">
    <location>
        <begin position="709"/>
        <end position="737"/>
    </location>
</feature>
<evidence type="ECO:0000256" key="8">
    <source>
        <dbReference type="ARBA" id="ARBA00023163"/>
    </source>
</evidence>
<evidence type="ECO:0000256" key="6">
    <source>
        <dbReference type="ARBA" id="ARBA00023015"/>
    </source>
</evidence>
<feature type="binding site" evidence="11">
    <location>
        <position position="15"/>
    </location>
    <ligand>
        <name>Zn(2+)</name>
        <dbReference type="ChEBI" id="CHEBI:29105"/>
    </ligand>
</feature>
<comment type="subcellular location">
    <subcellularLocation>
        <location evidence="1">Nucleus</location>
    </subcellularLocation>
</comment>
<dbReference type="FunFam" id="3.30.160.60:FF:000446">
    <property type="entry name" value="Zinc finger protein"/>
    <property type="match status" value="2"/>
</dbReference>
<dbReference type="InterPro" id="IPR013087">
    <property type="entry name" value="Znf_C2H2_type"/>
</dbReference>
<feature type="domain" description="C2H2-type" evidence="12">
    <location>
        <begin position="923"/>
        <end position="946"/>
    </location>
</feature>
<dbReference type="SUPFAM" id="SSF57716">
    <property type="entry name" value="Glucocorticoid receptor-like (DNA-binding domain)"/>
    <property type="match status" value="1"/>
</dbReference>
<sequence>MDSFNDHPGRLCRLCAQPETEDKLIYIYKENEEVEDHLAEIINLSLPIKVSQIDHLPKQICQSCLEKLQATHEFALSCLATEQELQELFAANKFQSVGDSSDNSLGDTLKDKIDLKLSTSTSAALCEKSTDNLSDLEEGKLEEFMSPLQCRSSESYQCPLCCDGEMGSCLDEPVELGVQNHISPQKSFEEELMAQYNRANEEDDSSSSVVEEDLESELESITEVVVDENIDQRDAAISIGNNSSAGPAKKLRQLKGIPKHRQIRRQKHRVTAARGKRKVQGKAEESDALIWIKADNEESIPLVQCIHCSGWLPGYASCLQHSLTSHIDVDAADQKTYHCARCEGVSVSTHSDLINHFKKSHCPNHEFEVEECNGQFVVSDKSQSKALSEASVPRDITYNCSICEKGFNWLLNLLQHSCSQVNCNDLYCNICDQEYRNRQRFVFHMNFHSDIAPALMCDVCDQSFADDSLLYDHVRFAHVTENVECSECGKDFRSEKGLTAHQMLAHNSDPTMQNRHKCTTCGKCYRDKQGLKEHLVTHMSEKPFPCDKCDRAYNRYSRLKQHQLSHVYTESMECYECVNCGLAFPDMDKALAHSTSEEHEVQNTVLAKLYRCEYCDTVFSCPDGLNQHRPSHVGEKPFVCHICGASFHTYSRVTTHKTTHGIYDQIEPQEGDFTIPRHFLCEHCGVSYPYWSYLQTHRKMRHSENPYSLSCKLCPEKFKNSWSVVYHRKKVHENNGETKEWRKRTLQCPHCGVNCMYQHTLSMHIERKHGSLLDDDGKRESYQCEECGKVFKYQSSLLLHQKMHQGQKSFQCEECDKSFLTIATLRNHTKRCHQGIKPHQCEYCGKAFFHRVTRDDHLRVHTGEKPFKCQFCDKRFRLKSMLTDHAKIHNDHRPYPCDVCGTSFRRMVHMKQHRMLHTGEKPFQCRYCGQDFRLKQELQRHMKSKHGELAVENIEEEEYIFADQ</sequence>
<keyword evidence="5 11" id="KW-0862">Zinc</keyword>
<dbReference type="InterPro" id="IPR050752">
    <property type="entry name" value="C2H2-ZF_domain"/>
</dbReference>
<dbReference type="InterPro" id="IPR036236">
    <property type="entry name" value="Znf_C2H2_sf"/>
</dbReference>
<dbReference type="FunFam" id="3.30.160.60:FF:000065">
    <property type="entry name" value="B-cell CLL/lymphoma 6, member B"/>
    <property type="match status" value="1"/>
</dbReference>
<dbReference type="GO" id="GO:0008270">
    <property type="term" value="F:zinc ion binding"/>
    <property type="evidence" value="ECO:0007669"/>
    <property type="project" value="UniProtKB-UniRule"/>
</dbReference>
<dbReference type="GO" id="GO:0000978">
    <property type="term" value="F:RNA polymerase II cis-regulatory region sequence-specific DNA binding"/>
    <property type="evidence" value="ECO:0007669"/>
    <property type="project" value="TreeGrafter"/>
</dbReference>
<keyword evidence="7" id="KW-0238">DNA-binding</keyword>
<keyword evidence="2 11" id="KW-0479">Metal-binding</keyword>
<dbReference type="GeneID" id="113209569"/>
<evidence type="ECO:0000256" key="5">
    <source>
        <dbReference type="ARBA" id="ARBA00022833"/>
    </source>
</evidence>
<feature type="domain" description="C2H2-type" evidence="12">
    <location>
        <begin position="483"/>
        <end position="511"/>
    </location>
</feature>
<keyword evidence="4 10" id="KW-0863">Zinc-finger</keyword>
<feature type="binding site" evidence="11">
    <location>
        <position position="61"/>
    </location>
    <ligand>
        <name>Zn(2+)</name>
        <dbReference type="ChEBI" id="CHEBI:29105"/>
    </ligand>
</feature>
<dbReference type="RefSeq" id="XP_052126245.1">
    <property type="nucleotide sequence ID" value="XM_052270285.1"/>
</dbReference>
<evidence type="ECO:0000313" key="16">
    <source>
        <dbReference type="RefSeq" id="XP_052126246.1"/>
    </source>
</evidence>
<gene>
    <name evidence="15 16" type="primary">LOC113209569</name>
</gene>